<reference evidence="4 5" key="1">
    <citation type="submission" date="2023-05" db="EMBL/GenBank/DDBJ databases">
        <title>Draft genome of Paenibacillus sp. CCS26.</title>
        <authorList>
            <person name="Akita H."/>
            <person name="Shinto Y."/>
            <person name="Kimura Z."/>
        </authorList>
    </citation>
    <scope>NUCLEOTIDE SEQUENCE [LARGE SCALE GENOMIC DNA]</scope>
    <source>
        <strain evidence="4 5">CCS26</strain>
    </source>
</reference>
<sequence>MIQFIRVAADHADFRELIKLLDKDLWSRYPDTQQFFDEHNQVKLDANAVVAYLNDVPVGCGCYREAGDEHTIEIKRMFVKEEARGRGIAQRIVKELELWASEEGKRDALLETGTGQPEAISLYKKLGYVQVANYGPYVGSEESVCMGKKLS</sequence>
<dbReference type="CDD" id="cd04301">
    <property type="entry name" value="NAT_SF"/>
    <property type="match status" value="1"/>
</dbReference>
<dbReference type="RefSeq" id="WP_317980505.1">
    <property type="nucleotide sequence ID" value="NZ_BTCL01000010.1"/>
</dbReference>
<evidence type="ECO:0000256" key="2">
    <source>
        <dbReference type="ARBA" id="ARBA00023315"/>
    </source>
</evidence>
<gene>
    <name evidence="4" type="ORF">PghCCS26_31120</name>
</gene>
<organism evidence="4 5">
    <name type="scientific">Paenibacillus glycanilyticus</name>
    <dbReference type="NCBI Taxonomy" id="126569"/>
    <lineage>
        <taxon>Bacteria</taxon>
        <taxon>Bacillati</taxon>
        <taxon>Bacillota</taxon>
        <taxon>Bacilli</taxon>
        <taxon>Bacillales</taxon>
        <taxon>Paenibacillaceae</taxon>
        <taxon>Paenibacillus</taxon>
    </lineage>
</organism>
<comment type="caution">
    <text evidence="4">The sequence shown here is derived from an EMBL/GenBank/DDBJ whole genome shotgun (WGS) entry which is preliminary data.</text>
</comment>
<feature type="domain" description="N-acetyltransferase" evidence="3">
    <location>
        <begin position="3"/>
        <end position="151"/>
    </location>
</feature>
<name>A0ABQ6NMH4_9BACL</name>
<dbReference type="PANTHER" id="PTHR43877">
    <property type="entry name" value="AMINOALKYLPHOSPHONATE N-ACETYLTRANSFERASE-RELATED-RELATED"/>
    <property type="match status" value="1"/>
</dbReference>
<keyword evidence="5" id="KW-1185">Reference proteome</keyword>
<keyword evidence="2" id="KW-0012">Acyltransferase</keyword>
<dbReference type="InterPro" id="IPR000182">
    <property type="entry name" value="GNAT_dom"/>
</dbReference>
<accession>A0ABQ6NMH4</accession>
<keyword evidence="1" id="KW-0808">Transferase</keyword>
<evidence type="ECO:0000256" key="1">
    <source>
        <dbReference type="ARBA" id="ARBA00022679"/>
    </source>
</evidence>
<proteinExistence type="predicted"/>
<dbReference type="Proteomes" id="UP001285921">
    <property type="component" value="Unassembled WGS sequence"/>
</dbReference>
<protein>
    <submittedName>
        <fullName evidence="4">N-acetyltransferase</fullName>
    </submittedName>
</protein>
<dbReference type="PANTHER" id="PTHR43877:SF2">
    <property type="entry name" value="AMINOALKYLPHOSPHONATE N-ACETYLTRANSFERASE-RELATED"/>
    <property type="match status" value="1"/>
</dbReference>
<evidence type="ECO:0000259" key="3">
    <source>
        <dbReference type="PROSITE" id="PS51186"/>
    </source>
</evidence>
<dbReference type="PROSITE" id="PS51186">
    <property type="entry name" value="GNAT"/>
    <property type="match status" value="1"/>
</dbReference>
<dbReference type="InterPro" id="IPR050832">
    <property type="entry name" value="Bact_Acetyltransf"/>
</dbReference>
<dbReference type="EMBL" id="BTCL01000010">
    <property type="protein sequence ID" value="GMK45984.1"/>
    <property type="molecule type" value="Genomic_DNA"/>
</dbReference>
<dbReference type="InterPro" id="IPR016181">
    <property type="entry name" value="Acyl_CoA_acyltransferase"/>
</dbReference>
<evidence type="ECO:0000313" key="5">
    <source>
        <dbReference type="Proteomes" id="UP001285921"/>
    </source>
</evidence>
<evidence type="ECO:0000313" key="4">
    <source>
        <dbReference type="EMBL" id="GMK45984.1"/>
    </source>
</evidence>
<dbReference type="Pfam" id="PF00583">
    <property type="entry name" value="Acetyltransf_1"/>
    <property type="match status" value="1"/>
</dbReference>
<dbReference type="SUPFAM" id="SSF55729">
    <property type="entry name" value="Acyl-CoA N-acyltransferases (Nat)"/>
    <property type="match status" value="1"/>
</dbReference>
<dbReference type="Gene3D" id="3.40.630.30">
    <property type="match status" value="1"/>
</dbReference>